<dbReference type="Proteomes" id="UP000823399">
    <property type="component" value="Unassembled WGS sequence"/>
</dbReference>
<dbReference type="RefSeq" id="XP_041288494.1">
    <property type="nucleotide sequence ID" value="XM_041442076.1"/>
</dbReference>
<dbReference type="EMBL" id="JABBWM010000066">
    <property type="protein sequence ID" value="KAG2097264.1"/>
    <property type="molecule type" value="Genomic_DNA"/>
</dbReference>
<sequence>MPQPQGQNFEVQGRNINFNLRIELVLGDIDESSVELASVSEANVDSNDPSALNDEAPLLPVNDDEKYKTDSIASLKEQLQLTEMKCSGKLRLEGLYQKYRLRWLEENY</sequence>
<proteinExistence type="predicted"/>
<protein>
    <submittedName>
        <fullName evidence="2">Uncharacterized protein</fullName>
    </submittedName>
</protein>
<evidence type="ECO:0000313" key="2">
    <source>
        <dbReference type="EMBL" id="KAG2097264.1"/>
    </source>
</evidence>
<feature type="region of interest" description="Disordered" evidence="1">
    <location>
        <begin position="40"/>
        <end position="62"/>
    </location>
</feature>
<gene>
    <name evidence="2" type="ORF">F5147DRAFT_778066</name>
</gene>
<dbReference type="GeneID" id="64704335"/>
<accession>A0A9P7EXU7</accession>
<name>A0A9P7EXU7_9AGAM</name>
<reference evidence="2" key="1">
    <citation type="journal article" date="2020" name="New Phytol.">
        <title>Comparative genomics reveals dynamic genome evolution in host specialist ectomycorrhizal fungi.</title>
        <authorList>
            <person name="Lofgren L.A."/>
            <person name="Nguyen N.H."/>
            <person name="Vilgalys R."/>
            <person name="Ruytinx J."/>
            <person name="Liao H.L."/>
            <person name="Branco S."/>
            <person name="Kuo A."/>
            <person name="LaButti K."/>
            <person name="Lipzen A."/>
            <person name="Andreopoulos W."/>
            <person name="Pangilinan J."/>
            <person name="Riley R."/>
            <person name="Hundley H."/>
            <person name="Na H."/>
            <person name="Barry K."/>
            <person name="Grigoriev I.V."/>
            <person name="Stajich J.E."/>
            <person name="Kennedy P.G."/>
        </authorList>
    </citation>
    <scope>NUCLEOTIDE SEQUENCE</scope>
    <source>
        <strain evidence="2">FC423</strain>
    </source>
</reference>
<organism evidence="2 3">
    <name type="scientific">Suillus discolor</name>
    <dbReference type="NCBI Taxonomy" id="1912936"/>
    <lineage>
        <taxon>Eukaryota</taxon>
        <taxon>Fungi</taxon>
        <taxon>Dikarya</taxon>
        <taxon>Basidiomycota</taxon>
        <taxon>Agaricomycotina</taxon>
        <taxon>Agaricomycetes</taxon>
        <taxon>Agaricomycetidae</taxon>
        <taxon>Boletales</taxon>
        <taxon>Suillineae</taxon>
        <taxon>Suillaceae</taxon>
        <taxon>Suillus</taxon>
    </lineage>
</organism>
<keyword evidence="3" id="KW-1185">Reference proteome</keyword>
<dbReference type="AlphaFoldDB" id="A0A9P7EXU7"/>
<comment type="caution">
    <text evidence="2">The sequence shown here is derived from an EMBL/GenBank/DDBJ whole genome shotgun (WGS) entry which is preliminary data.</text>
</comment>
<dbReference type="OrthoDB" id="2610861at2759"/>
<evidence type="ECO:0000313" key="3">
    <source>
        <dbReference type="Proteomes" id="UP000823399"/>
    </source>
</evidence>
<evidence type="ECO:0000256" key="1">
    <source>
        <dbReference type="SAM" id="MobiDB-lite"/>
    </source>
</evidence>